<dbReference type="AlphaFoldDB" id="A0A1F7IFU0"/>
<keyword evidence="1" id="KW-1133">Transmembrane helix</keyword>
<dbReference type="STRING" id="1802056.A2954_04480"/>
<dbReference type="EMBL" id="MGAG01000003">
    <property type="protein sequence ID" value="OGK42238.1"/>
    <property type="molecule type" value="Genomic_DNA"/>
</dbReference>
<feature type="transmembrane region" description="Helical" evidence="1">
    <location>
        <begin position="24"/>
        <end position="46"/>
    </location>
</feature>
<evidence type="ECO:0000256" key="1">
    <source>
        <dbReference type="SAM" id="Phobius"/>
    </source>
</evidence>
<accession>A0A1F7IFU0</accession>
<evidence type="ECO:0000313" key="2">
    <source>
        <dbReference type="EMBL" id="OGK42238.1"/>
    </source>
</evidence>
<dbReference type="Proteomes" id="UP000177698">
    <property type="component" value="Unassembled WGS sequence"/>
</dbReference>
<keyword evidence="1" id="KW-0812">Transmembrane</keyword>
<proteinExistence type="predicted"/>
<gene>
    <name evidence="2" type="ORF">A2954_04480</name>
</gene>
<name>A0A1F7IFU0_9BACT</name>
<protein>
    <submittedName>
        <fullName evidence="2">Uncharacterized protein</fullName>
    </submittedName>
</protein>
<organism evidence="2 3">
    <name type="scientific">Candidatus Roizmanbacteria bacterium RIFCSPLOWO2_01_FULL_37_12</name>
    <dbReference type="NCBI Taxonomy" id="1802056"/>
    <lineage>
        <taxon>Bacteria</taxon>
        <taxon>Candidatus Roizmaniibacteriota</taxon>
    </lineage>
</organism>
<keyword evidence="1" id="KW-0472">Membrane</keyword>
<sequence>MSPKRSKEHKRPKEHESYALSKKAFLQLGVVVLGALGVTTLIIAIAGQEVGPKGPEFPGEFDDEGKGGIVPGGEMLQPGDLVSDREVARIVSEYMRSGVDVYPEPTIIESIYYNNMVRNGVNPDLAERRARSTRIANNSNYACSDINQSCQYDSLVGLVAEINEHEFKPGNPEDWIRFVGLRAHESFVLSVAGIEDDGVQENYGVLGTRNIYGEARGFWATNESSVEIDLISPEVYAEGREWGKVNLPLYFYGEAQVRDYYKR</sequence>
<comment type="caution">
    <text evidence="2">The sequence shown here is derived from an EMBL/GenBank/DDBJ whole genome shotgun (WGS) entry which is preliminary data.</text>
</comment>
<evidence type="ECO:0000313" key="3">
    <source>
        <dbReference type="Proteomes" id="UP000177698"/>
    </source>
</evidence>
<reference evidence="2 3" key="1">
    <citation type="journal article" date="2016" name="Nat. Commun.">
        <title>Thousands of microbial genomes shed light on interconnected biogeochemical processes in an aquifer system.</title>
        <authorList>
            <person name="Anantharaman K."/>
            <person name="Brown C.T."/>
            <person name="Hug L.A."/>
            <person name="Sharon I."/>
            <person name="Castelle C.J."/>
            <person name="Probst A.J."/>
            <person name="Thomas B.C."/>
            <person name="Singh A."/>
            <person name="Wilkins M.J."/>
            <person name="Karaoz U."/>
            <person name="Brodie E.L."/>
            <person name="Williams K.H."/>
            <person name="Hubbard S.S."/>
            <person name="Banfield J.F."/>
        </authorList>
    </citation>
    <scope>NUCLEOTIDE SEQUENCE [LARGE SCALE GENOMIC DNA]</scope>
</reference>